<dbReference type="PROSITE" id="PS00525">
    <property type="entry name" value="RIBOSOMAL_L6_1"/>
    <property type="match status" value="1"/>
</dbReference>
<keyword evidence="2" id="KW-0699">rRNA-binding</keyword>
<feature type="domain" description="Large ribosomal subunit protein uL6 alpha-beta" evidence="8">
    <location>
        <begin position="91"/>
        <end position="164"/>
    </location>
</feature>
<evidence type="ECO:0000313" key="9">
    <source>
        <dbReference type="EMBL" id="CRF40169.1"/>
    </source>
</evidence>
<keyword evidence="9" id="KW-0934">Plastid</keyword>
<dbReference type="InterPro" id="IPR020040">
    <property type="entry name" value="Ribosomal_uL6_a/b-dom"/>
</dbReference>
<organism evidence="9 10">
    <name type="scientific">Laurencia snackeyi</name>
    <dbReference type="NCBI Taxonomy" id="1858662"/>
    <lineage>
        <taxon>Eukaryota</taxon>
        <taxon>Rhodophyta</taxon>
        <taxon>Florideophyceae</taxon>
        <taxon>Rhodymeniophycidae</taxon>
        <taxon>Ceramiales</taxon>
        <taxon>Rhodomelaceae</taxon>
        <taxon>Laurencieae</taxon>
        <taxon>Laurencia</taxon>
    </lineage>
</organism>
<reference evidence="10" key="1">
    <citation type="journal article" date="2017" name="BMC Genomics">
        <title>Complete chloroplast genome of Gracilaria firma (Gracilariaceae, Rhodophyta), with discussion on the use of chloroplast phylogenomics in the subclass Rhodymeniophycidae.</title>
        <authorList>
            <person name="Ng P.K."/>
            <person name="Lin S.M."/>
            <person name="Lim P.E."/>
            <person name="Liu L.C."/>
            <person name="Chen C.M."/>
            <person name="Pai T.W."/>
        </authorList>
    </citation>
    <scope>NUCLEOTIDE SEQUENCE [LARGE SCALE GENOMIC DNA]</scope>
</reference>
<keyword evidence="5 7" id="KW-0687">Ribonucleoprotein</keyword>
<dbReference type="GO" id="GO:0003735">
    <property type="term" value="F:structural constituent of ribosome"/>
    <property type="evidence" value="ECO:0007669"/>
    <property type="project" value="InterPro"/>
</dbReference>
<evidence type="ECO:0000256" key="5">
    <source>
        <dbReference type="ARBA" id="ARBA00023274"/>
    </source>
</evidence>
<dbReference type="PANTHER" id="PTHR11655:SF14">
    <property type="entry name" value="LARGE RIBOSOMAL SUBUNIT PROTEIN UL6M"/>
    <property type="match status" value="1"/>
</dbReference>
<dbReference type="InterPro" id="IPR036789">
    <property type="entry name" value="Ribosomal_uL6-like_a/b-dom_sf"/>
</dbReference>
<dbReference type="FunFam" id="3.90.930.12:FF:000002">
    <property type="entry name" value="50S ribosomal protein L6"/>
    <property type="match status" value="1"/>
</dbReference>
<evidence type="ECO:0000256" key="3">
    <source>
        <dbReference type="ARBA" id="ARBA00022884"/>
    </source>
</evidence>
<dbReference type="AlphaFoldDB" id="A0A0G4KBR0"/>
<evidence type="ECO:0000313" key="10">
    <source>
        <dbReference type="Proteomes" id="UP000307987"/>
    </source>
</evidence>
<dbReference type="InterPro" id="IPR000702">
    <property type="entry name" value="Ribosomal_uL6-like"/>
</dbReference>
<dbReference type="GO" id="GO:0019843">
    <property type="term" value="F:rRNA binding"/>
    <property type="evidence" value="ECO:0007669"/>
    <property type="project" value="UniProtKB-KW"/>
</dbReference>
<feature type="domain" description="Large ribosomal subunit protein uL6 alpha-beta" evidence="8">
    <location>
        <begin position="11"/>
        <end position="82"/>
    </location>
</feature>
<dbReference type="EMBL" id="LN833431">
    <property type="protein sequence ID" value="CRF40169.1"/>
    <property type="molecule type" value="Genomic_DNA"/>
</dbReference>
<sequence length="178" mass="20124">MSRIGKKEIIIPDNTQIEINELHIRVKGSKGELWYQLPKSISIKQQKNQLQLARNDDTKKTRELYGLSRSIVNNMILGVSEGFEKKLVIQGVGYRSQIENNNLVLNVGYSHPVYIEPPSGINIRVENNTNIFISGIDKEKVGQIAATIRSVRPPEPYKGKGIKYENEVIRRKVGKAGK</sequence>
<dbReference type="SUPFAM" id="SSF56053">
    <property type="entry name" value="Ribosomal protein L6"/>
    <property type="match status" value="2"/>
</dbReference>
<evidence type="ECO:0000256" key="7">
    <source>
        <dbReference type="RuleBase" id="RU003869"/>
    </source>
</evidence>
<dbReference type="Gene3D" id="3.90.930.12">
    <property type="entry name" value="Ribosomal protein L6, alpha-beta domain"/>
    <property type="match status" value="2"/>
</dbReference>
<protein>
    <recommendedName>
        <fullName evidence="6">Large ribosomal subunit protein uL6c</fullName>
    </recommendedName>
</protein>
<comment type="similarity">
    <text evidence="1 7">Belongs to the universal ribosomal protein uL6 family.</text>
</comment>
<dbReference type="Proteomes" id="UP000307987">
    <property type="component" value="Plastid JFC0032_plastid"/>
</dbReference>
<evidence type="ECO:0000256" key="6">
    <source>
        <dbReference type="ARBA" id="ARBA00069413"/>
    </source>
</evidence>
<dbReference type="PANTHER" id="PTHR11655">
    <property type="entry name" value="60S/50S RIBOSOMAL PROTEIN L6/L9"/>
    <property type="match status" value="1"/>
</dbReference>
<dbReference type="HAMAP" id="MF_01365_B">
    <property type="entry name" value="Ribosomal_uL6_B"/>
    <property type="match status" value="1"/>
</dbReference>
<proteinExistence type="inferred from homology"/>
<dbReference type="Pfam" id="PF00347">
    <property type="entry name" value="Ribosomal_L6"/>
    <property type="match status" value="2"/>
</dbReference>
<geneLocation type="plastid" evidence="9"/>
<evidence type="ECO:0000256" key="1">
    <source>
        <dbReference type="ARBA" id="ARBA00009356"/>
    </source>
</evidence>
<evidence type="ECO:0000259" key="8">
    <source>
        <dbReference type="Pfam" id="PF00347"/>
    </source>
</evidence>
<evidence type="ECO:0000256" key="2">
    <source>
        <dbReference type="ARBA" id="ARBA00022730"/>
    </source>
</evidence>
<accession>A0A0G4KBR0</accession>
<name>A0A0G4KBR0_9FLOR</name>
<dbReference type="InterPro" id="IPR019906">
    <property type="entry name" value="Ribosomal_uL6_bac-type"/>
</dbReference>
<dbReference type="FunFam" id="3.90.930.12:FF:000001">
    <property type="entry name" value="50S ribosomal protein L6"/>
    <property type="match status" value="1"/>
</dbReference>
<evidence type="ECO:0000256" key="4">
    <source>
        <dbReference type="ARBA" id="ARBA00022980"/>
    </source>
</evidence>
<dbReference type="GO" id="GO:0002181">
    <property type="term" value="P:cytoplasmic translation"/>
    <property type="evidence" value="ECO:0007669"/>
    <property type="project" value="TreeGrafter"/>
</dbReference>
<dbReference type="PIRSF" id="PIRSF002162">
    <property type="entry name" value="Ribosomal_L6"/>
    <property type="match status" value="1"/>
</dbReference>
<keyword evidence="3" id="KW-0694">RNA-binding</keyword>
<gene>
    <name evidence="9" type="primary">rpl6</name>
</gene>
<dbReference type="InterPro" id="IPR002358">
    <property type="entry name" value="Ribosomal_uL6_CS"/>
</dbReference>
<dbReference type="NCBIfam" id="TIGR03654">
    <property type="entry name" value="L6_bact"/>
    <property type="match status" value="1"/>
</dbReference>
<keyword evidence="4 7" id="KW-0689">Ribosomal protein</keyword>
<dbReference type="GO" id="GO:0022625">
    <property type="term" value="C:cytosolic large ribosomal subunit"/>
    <property type="evidence" value="ECO:0007669"/>
    <property type="project" value="TreeGrafter"/>
</dbReference>
<dbReference type="PRINTS" id="PR00059">
    <property type="entry name" value="RIBOSOMALL6"/>
</dbReference>